<evidence type="ECO:0000313" key="9">
    <source>
        <dbReference type="Proteomes" id="UP000001420"/>
    </source>
</evidence>
<dbReference type="InterPro" id="IPR051401">
    <property type="entry name" value="GtrA_CellWall_Glycosyl"/>
</dbReference>
<reference evidence="8 9" key="1">
    <citation type="journal article" date="2003" name="Proc. Natl. Acad. Sci. U.S.A.">
        <title>Genome sequence of the cyanobacterium Prochlorococcus marinus SS120, a nearly minimal oxyphototrophic genome.</title>
        <authorList>
            <person name="Dufresne A."/>
            <person name="Salanoubat M."/>
            <person name="Partensky F."/>
            <person name="Artiguenave F."/>
            <person name="Axmann I.M."/>
            <person name="Barbe V."/>
            <person name="Duprat S."/>
            <person name="Galperin M.Y."/>
            <person name="Koonin E.V."/>
            <person name="Le Gall F."/>
            <person name="Makarova K.S."/>
            <person name="Ostrowski M."/>
            <person name="Oztas S."/>
            <person name="Robert C."/>
            <person name="Rogozin I.B."/>
            <person name="Scanlan D.J."/>
            <person name="Tandeau de Marsac N."/>
            <person name="Weissenbach J."/>
            <person name="Wincker P."/>
            <person name="Wolf Y.I."/>
            <person name="Hess W.R."/>
        </authorList>
    </citation>
    <scope>NUCLEOTIDE SEQUENCE [LARGE SCALE GENOMIC DNA]</scope>
    <source>
        <strain evidence="9">SARG / CCMP1375 / SS120</strain>
    </source>
</reference>
<accession>Q7VDJ4</accession>
<feature type="transmembrane region" description="Helical" evidence="6">
    <location>
        <begin position="105"/>
        <end position="123"/>
    </location>
</feature>
<dbReference type="InterPro" id="IPR007267">
    <property type="entry name" value="GtrA_DPMS_TM"/>
</dbReference>
<dbReference type="STRING" id="167539.Pro_0382"/>
<feature type="transmembrane region" description="Helical" evidence="6">
    <location>
        <begin position="74"/>
        <end position="93"/>
    </location>
</feature>
<dbReference type="PANTHER" id="PTHR38459">
    <property type="entry name" value="PROPHAGE BACTOPRENOL-LINKED GLUCOSE TRANSLOCASE HOMOLOG"/>
    <property type="match status" value="1"/>
</dbReference>
<dbReference type="Proteomes" id="UP000001420">
    <property type="component" value="Chromosome"/>
</dbReference>
<evidence type="ECO:0000259" key="7">
    <source>
        <dbReference type="Pfam" id="PF04138"/>
    </source>
</evidence>
<comment type="similarity">
    <text evidence="2">Belongs to the GtrA family.</text>
</comment>
<gene>
    <name evidence="8" type="ordered locus">Pro_0382</name>
</gene>
<keyword evidence="4 6" id="KW-1133">Transmembrane helix</keyword>
<feature type="transmembrane region" description="Helical" evidence="6">
    <location>
        <begin position="37"/>
        <end position="54"/>
    </location>
</feature>
<feature type="transmembrane region" description="Helical" evidence="6">
    <location>
        <begin position="7"/>
        <end position="25"/>
    </location>
</feature>
<dbReference type="PANTHER" id="PTHR38459:SF1">
    <property type="entry name" value="PROPHAGE BACTOPRENOL-LINKED GLUCOSE TRANSLOCASE HOMOLOG"/>
    <property type="match status" value="1"/>
</dbReference>
<dbReference type="Pfam" id="PF04138">
    <property type="entry name" value="GtrA_DPMS_TM"/>
    <property type="match status" value="1"/>
</dbReference>
<dbReference type="KEGG" id="pma:Pro_0382"/>
<evidence type="ECO:0000256" key="4">
    <source>
        <dbReference type="ARBA" id="ARBA00022989"/>
    </source>
</evidence>
<proteinExistence type="inferred from homology"/>
<evidence type="ECO:0000313" key="8">
    <source>
        <dbReference type="EMBL" id="AAP99428.1"/>
    </source>
</evidence>
<organism evidence="8 9">
    <name type="scientific">Prochlorococcus marinus (strain SARG / CCMP1375 / SS120)</name>
    <dbReference type="NCBI Taxonomy" id="167539"/>
    <lineage>
        <taxon>Bacteria</taxon>
        <taxon>Bacillati</taxon>
        <taxon>Cyanobacteriota</taxon>
        <taxon>Cyanophyceae</taxon>
        <taxon>Synechococcales</taxon>
        <taxon>Prochlorococcaceae</taxon>
        <taxon>Prochlorococcus</taxon>
    </lineage>
</organism>
<comment type="subcellular location">
    <subcellularLocation>
        <location evidence="1">Membrane</location>
        <topology evidence="1">Multi-pass membrane protein</topology>
    </subcellularLocation>
</comment>
<evidence type="ECO:0000256" key="5">
    <source>
        <dbReference type="ARBA" id="ARBA00023136"/>
    </source>
</evidence>
<dbReference type="PROSITE" id="PS51257">
    <property type="entry name" value="PROKAR_LIPOPROTEIN"/>
    <property type="match status" value="1"/>
</dbReference>
<dbReference type="eggNOG" id="COG1215">
    <property type="taxonomic scope" value="Bacteria"/>
</dbReference>
<evidence type="ECO:0000256" key="3">
    <source>
        <dbReference type="ARBA" id="ARBA00022692"/>
    </source>
</evidence>
<evidence type="ECO:0000256" key="2">
    <source>
        <dbReference type="ARBA" id="ARBA00009399"/>
    </source>
</evidence>
<dbReference type="GO" id="GO:0000271">
    <property type="term" value="P:polysaccharide biosynthetic process"/>
    <property type="evidence" value="ECO:0007669"/>
    <property type="project" value="InterPro"/>
</dbReference>
<evidence type="ECO:0000256" key="6">
    <source>
        <dbReference type="SAM" id="Phobius"/>
    </source>
</evidence>
<feature type="domain" description="GtrA/DPMS transmembrane" evidence="7">
    <location>
        <begin position="9"/>
        <end position="123"/>
    </location>
</feature>
<dbReference type="EnsemblBacteria" id="AAP99428">
    <property type="protein sequence ID" value="AAP99428"/>
    <property type="gene ID" value="Pro_0382"/>
</dbReference>
<dbReference type="RefSeq" id="WP_011124537.1">
    <property type="nucleotide sequence ID" value="NC_005042.1"/>
</dbReference>
<name>Q7VDJ4_PROMA</name>
<evidence type="ECO:0000256" key="1">
    <source>
        <dbReference type="ARBA" id="ARBA00004141"/>
    </source>
</evidence>
<protein>
    <submittedName>
        <fullName evidence="8">Uncharacterized conserved membrane protein</fullName>
    </submittedName>
</protein>
<dbReference type="EMBL" id="AE017126">
    <property type="protein sequence ID" value="AAP99428.1"/>
    <property type="molecule type" value="Genomic_DNA"/>
</dbReference>
<dbReference type="AlphaFoldDB" id="Q7VDJ4"/>
<sequence length="125" mass="14295">MKIKIELIKYLAVGFINTCIGYSTILSCETLLKLNPQLSNIIGYLIGIVCSFILNKRYVFRSRGNKKISQFIKFLLGFLLAYTINLSTLNILLEQSINSPIAQGFAMLSYTITFYILCKLYIFKE</sequence>
<dbReference type="GO" id="GO:0005886">
    <property type="term" value="C:plasma membrane"/>
    <property type="evidence" value="ECO:0007669"/>
    <property type="project" value="TreeGrafter"/>
</dbReference>
<dbReference type="OrthoDB" id="1042425at2"/>
<keyword evidence="9" id="KW-1185">Reference proteome</keyword>
<dbReference type="HOGENOM" id="CLU_083873_4_4_3"/>
<keyword evidence="3 6" id="KW-0812">Transmembrane</keyword>
<keyword evidence="5 6" id="KW-0472">Membrane</keyword>